<keyword evidence="3" id="KW-1185">Reference proteome</keyword>
<evidence type="ECO:0000313" key="2">
    <source>
        <dbReference type="EMBL" id="GLQ24341.1"/>
    </source>
</evidence>
<dbReference type="Gene3D" id="1.20.1330.10">
    <property type="entry name" value="f41 fragment of flagellin, N-terminal domain"/>
    <property type="match status" value="1"/>
</dbReference>
<dbReference type="InterPro" id="IPR046358">
    <property type="entry name" value="Flagellin_C"/>
</dbReference>
<dbReference type="SUPFAM" id="SSF64518">
    <property type="entry name" value="Phase 1 flagellin"/>
    <property type="match status" value="1"/>
</dbReference>
<reference evidence="2" key="1">
    <citation type="journal article" date="2014" name="Int. J. Syst. Evol. Microbiol.">
        <title>Complete genome of a new Firmicutes species belonging to the dominant human colonic microbiota ('Ruminococcus bicirculans') reveals two chromosomes and a selective capacity to utilize plant glucans.</title>
        <authorList>
            <consortium name="NISC Comparative Sequencing Program"/>
            <person name="Wegmann U."/>
            <person name="Louis P."/>
            <person name="Goesmann A."/>
            <person name="Henrissat B."/>
            <person name="Duncan S.H."/>
            <person name="Flint H.J."/>
        </authorList>
    </citation>
    <scope>NUCLEOTIDE SEQUENCE</scope>
    <source>
        <strain evidence="2">NBRC 108219</strain>
    </source>
</reference>
<sequence>MRFSLTPDTLFQTRQARLNADLRARLQTVGQEAITGRRSDQVQATSGRLGDAFLLEKAALDITRQRDTANLASARLDGAASSVSTIRTILTSFAPESRNTLAQGQPSDIALLGEKASDTLQQVMGALSRRQGTRHLFSGTHTVGGPLAVPADLMTAVNAQIAAAPNATDAITAVNDYFNIAGGGFETDIYQGSVEEGPRLHVTDTRSYDPLPKGDDPIFRDIMRGFAMIAGAENAVTTTDRDALMEEGLAVLDTALSGVLAMESRLGSAQESIERIDTSLQTEAALVSSALDKMLGRDVFDAAAELQALEGQLEASYTVTGRLGSLSLANFLR</sequence>
<protein>
    <submittedName>
        <fullName evidence="2">Flagellin</fullName>
    </submittedName>
</protein>
<comment type="caution">
    <text evidence="2">The sequence shown here is derived from an EMBL/GenBank/DDBJ whole genome shotgun (WGS) entry which is preliminary data.</text>
</comment>
<organism evidence="2 3">
    <name type="scientific">Algimonas ampicilliniresistens</name>
    <dbReference type="NCBI Taxonomy" id="1298735"/>
    <lineage>
        <taxon>Bacteria</taxon>
        <taxon>Pseudomonadati</taxon>
        <taxon>Pseudomonadota</taxon>
        <taxon>Alphaproteobacteria</taxon>
        <taxon>Maricaulales</taxon>
        <taxon>Robiginitomaculaceae</taxon>
        <taxon>Algimonas</taxon>
    </lineage>
</organism>
<evidence type="ECO:0000259" key="1">
    <source>
        <dbReference type="Pfam" id="PF00700"/>
    </source>
</evidence>
<feature type="domain" description="Flagellin C-terminal" evidence="1">
    <location>
        <begin position="250"/>
        <end position="332"/>
    </location>
</feature>
<accession>A0ABQ5V9W5</accession>
<dbReference type="Proteomes" id="UP001161391">
    <property type="component" value="Unassembled WGS sequence"/>
</dbReference>
<keyword evidence="2" id="KW-0282">Flagellum</keyword>
<keyword evidence="2" id="KW-0966">Cell projection</keyword>
<name>A0ABQ5V9W5_9PROT</name>
<dbReference type="EMBL" id="BSNK01000002">
    <property type="protein sequence ID" value="GLQ24341.1"/>
    <property type="molecule type" value="Genomic_DNA"/>
</dbReference>
<proteinExistence type="predicted"/>
<dbReference type="Pfam" id="PF00700">
    <property type="entry name" value="Flagellin_C"/>
    <property type="match status" value="1"/>
</dbReference>
<evidence type="ECO:0000313" key="3">
    <source>
        <dbReference type="Proteomes" id="UP001161391"/>
    </source>
</evidence>
<reference evidence="2" key="2">
    <citation type="submission" date="2023-01" db="EMBL/GenBank/DDBJ databases">
        <title>Draft genome sequence of Algimonas ampicilliniresistens strain NBRC 108219.</title>
        <authorList>
            <person name="Sun Q."/>
            <person name="Mori K."/>
        </authorList>
    </citation>
    <scope>NUCLEOTIDE SEQUENCE</scope>
    <source>
        <strain evidence="2">NBRC 108219</strain>
    </source>
</reference>
<gene>
    <name evidence="2" type="primary">flgL</name>
    <name evidence="2" type="ORF">GCM10007853_22150</name>
</gene>
<keyword evidence="2" id="KW-0969">Cilium</keyword>
<dbReference type="RefSeq" id="WP_284390640.1">
    <property type="nucleotide sequence ID" value="NZ_BSNK01000002.1"/>
</dbReference>